<dbReference type="RefSeq" id="WP_330485783.1">
    <property type="nucleotide sequence ID" value="NZ_JAZBJZ010000127.1"/>
</dbReference>
<organism evidence="2 3">
    <name type="scientific">Tumidithrix elongata BACA0141</name>
    <dbReference type="NCBI Taxonomy" id="2716417"/>
    <lineage>
        <taxon>Bacteria</taxon>
        <taxon>Bacillati</taxon>
        <taxon>Cyanobacteriota</taxon>
        <taxon>Cyanophyceae</taxon>
        <taxon>Pseudanabaenales</taxon>
        <taxon>Pseudanabaenaceae</taxon>
        <taxon>Tumidithrix</taxon>
        <taxon>Tumidithrix elongata</taxon>
    </lineage>
</organism>
<dbReference type="Gene3D" id="1.10.510.10">
    <property type="entry name" value="Transferase(Phosphotransferase) domain 1"/>
    <property type="match status" value="1"/>
</dbReference>
<evidence type="ECO:0000313" key="2">
    <source>
        <dbReference type="EMBL" id="MEE3719347.1"/>
    </source>
</evidence>
<keyword evidence="3" id="KW-1185">Reference proteome</keyword>
<evidence type="ECO:0000259" key="1">
    <source>
        <dbReference type="PROSITE" id="PS50011"/>
    </source>
</evidence>
<comment type="caution">
    <text evidence="2">The sequence shown here is derived from an EMBL/GenBank/DDBJ whole genome shotgun (WGS) entry which is preliminary data.</text>
</comment>
<dbReference type="SUPFAM" id="SSF56112">
    <property type="entry name" value="Protein kinase-like (PK-like)"/>
    <property type="match status" value="1"/>
</dbReference>
<dbReference type="GO" id="GO:0004672">
    <property type="term" value="F:protein kinase activity"/>
    <property type="evidence" value="ECO:0007669"/>
    <property type="project" value="InterPro"/>
</dbReference>
<protein>
    <recommendedName>
        <fullName evidence="1">Protein kinase domain-containing protein</fullName>
    </recommendedName>
</protein>
<dbReference type="Proteomes" id="UP001333818">
    <property type="component" value="Unassembled WGS sequence"/>
</dbReference>
<reference evidence="2" key="1">
    <citation type="submission" date="2024-01" db="EMBL/GenBank/DDBJ databases">
        <title>Bank of Algae and Cyanobacteria of the Azores (BACA) strain genomes.</title>
        <authorList>
            <person name="Luz R."/>
            <person name="Cordeiro R."/>
            <person name="Fonseca A."/>
            <person name="Goncalves V."/>
        </authorList>
    </citation>
    <scope>NUCLEOTIDE SEQUENCE</scope>
    <source>
        <strain evidence="2">BACA0141</strain>
    </source>
</reference>
<dbReference type="EMBL" id="JAZBJZ010000127">
    <property type="protein sequence ID" value="MEE3719347.1"/>
    <property type="molecule type" value="Genomic_DNA"/>
</dbReference>
<feature type="domain" description="Protein kinase" evidence="1">
    <location>
        <begin position="12"/>
        <end position="304"/>
    </location>
</feature>
<dbReference type="InterPro" id="IPR000719">
    <property type="entry name" value="Prot_kinase_dom"/>
</dbReference>
<sequence>MEVYINQKRIRLNPRQTIGKGGEADVFDIGGGKALKLFKQADHPDYQALPEEQREREQAAAIARLNTHQQKLAAFPQNLPSRVVKPEGLATDKQGQRILGYVMPLLKGTTPLLKYGDRTFRSTSGIGNQAIATIFQDLHDTIARLHEAKVAIGDFNDLNVLIYKDEAYLIDADSFQFDNYLCGVFTSRFVDPLLCDPQQSKPILQQPHNFDSDWYAFAVMLMQSLLFVDPYGGVYKPKDTSTKIPHEARSLHRITIFHPEVKYPKPAIPYKVLSDDLLHYLHQCFEQDRRGEFPKQLLESMRWQQCPQCGIEHARSSCPSCNSNSIPTTSIPTAKNSTQTGICTVRTVFTTEGVILCASLEGDRLLWLYHDRRAFKREDNATILTGELDSQLEFHLKGKSTLIGKQKAMITLAPPTNSMPQPLPQVKAAERFAVNESSRYWIDNGQLLRDGQFGSEYVGDVLSGQTQFWVGDHFGFGFYRAGELNVSFVFNAKHSGINDRVKLPAWQGELIDATCSFSQEYCWFFTATQEQGKIVHRVNVLRSNGEVIATLSLEKNHCSGSVAWLNTIHGKYAVNQFLLTATDEGIVRIEVQNGQIVQTKAFPETEPYVNANSQLFASRDGIYVVNGKKIEFLQRKG</sequence>
<dbReference type="InterPro" id="IPR011009">
    <property type="entry name" value="Kinase-like_dom_sf"/>
</dbReference>
<dbReference type="AlphaFoldDB" id="A0AAW9PW17"/>
<accession>A0AAW9PW17</accession>
<gene>
    <name evidence="2" type="ORF">V2H45_21620</name>
</gene>
<evidence type="ECO:0000313" key="3">
    <source>
        <dbReference type="Proteomes" id="UP001333818"/>
    </source>
</evidence>
<dbReference type="PROSITE" id="PS50011">
    <property type="entry name" value="PROTEIN_KINASE_DOM"/>
    <property type="match status" value="1"/>
</dbReference>
<name>A0AAW9PW17_9CYAN</name>
<dbReference type="GO" id="GO:0005524">
    <property type="term" value="F:ATP binding"/>
    <property type="evidence" value="ECO:0007669"/>
    <property type="project" value="InterPro"/>
</dbReference>
<proteinExistence type="predicted"/>